<dbReference type="EMBL" id="JARMAB010000052">
    <property type="protein sequence ID" value="MED1206099.1"/>
    <property type="molecule type" value="Genomic_DNA"/>
</dbReference>
<organism evidence="1 2">
    <name type="scientific">Heyndrickxia acidicola</name>
    <dbReference type="NCBI Taxonomy" id="209389"/>
    <lineage>
        <taxon>Bacteria</taxon>
        <taxon>Bacillati</taxon>
        <taxon>Bacillota</taxon>
        <taxon>Bacilli</taxon>
        <taxon>Bacillales</taxon>
        <taxon>Bacillaceae</taxon>
        <taxon>Heyndrickxia</taxon>
    </lineage>
</organism>
<dbReference type="Proteomes" id="UP001341444">
    <property type="component" value="Unassembled WGS sequence"/>
</dbReference>
<reference evidence="1 2" key="1">
    <citation type="submission" date="2023-03" db="EMBL/GenBank/DDBJ databases">
        <title>Bacillus Genome Sequencing.</title>
        <authorList>
            <person name="Dunlap C."/>
        </authorList>
    </citation>
    <scope>NUCLEOTIDE SEQUENCE [LARGE SCALE GENOMIC DNA]</scope>
    <source>
        <strain evidence="1 2">B-23453</strain>
    </source>
</reference>
<sequence>MRVDWELRSENLTLFKLSMETDHFYSASDTFGAKLVLGVNIHPYFGLDSRDLLSIGGEIYWQTDNVNVPSTFLIPEQPLNSGRPIIIPMTREIIQQIEKVRNGGPVSFQIALHGMCYVASDHDHQTNGQVRSLVDSQFQRLVGRPTMLTSDRHTLVQIHREKWAELLKGMNVSSYRLVELPTLKLTNRQTNRWENVLQRYESMLQKKRVGNFEECIEESRRIVDELVALIGGHFNLNMGDPKKSGDFVNSFHNKLDKKLPDDQRDHCKSFANLLFSITNFSSLYHHAGNRPTVFGNLREQAEHVVLLCTAAVSASSRILEWVPPGSDINE</sequence>
<evidence type="ECO:0000313" key="2">
    <source>
        <dbReference type="Proteomes" id="UP001341444"/>
    </source>
</evidence>
<gene>
    <name evidence="1" type="ORF">P4T90_24125</name>
</gene>
<accession>A0ABU6MP71</accession>
<comment type="caution">
    <text evidence="1">The sequence shown here is derived from an EMBL/GenBank/DDBJ whole genome shotgun (WGS) entry which is preliminary data.</text>
</comment>
<protein>
    <submittedName>
        <fullName evidence="1">Uncharacterized protein</fullName>
    </submittedName>
</protein>
<name>A0ABU6MP71_9BACI</name>
<dbReference type="RefSeq" id="WP_066265362.1">
    <property type="nucleotide sequence ID" value="NZ_JARMAB010000052.1"/>
</dbReference>
<evidence type="ECO:0000313" key="1">
    <source>
        <dbReference type="EMBL" id="MED1206099.1"/>
    </source>
</evidence>
<proteinExistence type="predicted"/>
<keyword evidence="2" id="KW-1185">Reference proteome</keyword>